<dbReference type="EMBL" id="AFHS01000044">
    <property type="protein sequence ID" value="EGK08613.1"/>
    <property type="molecule type" value="Genomic_DNA"/>
</dbReference>
<reference evidence="13 14" key="1">
    <citation type="submission" date="2011-04" db="EMBL/GenBank/DDBJ databases">
        <authorList>
            <person name="Muzny D."/>
            <person name="Qin X."/>
            <person name="Deng J."/>
            <person name="Jiang H."/>
            <person name="Liu Y."/>
            <person name="Qu J."/>
            <person name="Song X.-Z."/>
            <person name="Zhang L."/>
            <person name="Thornton R."/>
            <person name="Coyle M."/>
            <person name="Francisco L."/>
            <person name="Jackson L."/>
            <person name="Javaid M."/>
            <person name="Korchina V."/>
            <person name="Kovar C."/>
            <person name="Mata R."/>
            <person name="Mathew T."/>
            <person name="Ngo R."/>
            <person name="Nguyen L."/>
            <person name="Nguyen N."/>
            <person name="Okwuonu G."/>
            <person name="Ongeri F."/>
            <person name="Pham C."/>
            <person name="Simmons D."/>
            <person name="Wilczek-Boney K."/>
            <person name="Hale W."/>
            <person name="Jakkamsetti A."/>
            <person name="Pham P."/>
            <person name="Ruth R."/>
            <person name="San Lucas F."/>
            <person name="Warren J."/>
            <person name="Zhang J."/>
            <person name="Zhao Z."/>
            <person name="Zhou C."/>
            <person name="Zhu D."/>
            <person name="Lee S."/>
            <person name="Bess C."/>
            <person name="Blankenburg K."/>
            <person name="Forbes L."/>
            <person name="Fu Q."/>
            <person name="Gubbala S."/>
            <person name="Hirani K."/>
            <person name="Jayaseelan J.C."/>
            <person name="Lara F."/>
            <person name="Munidasa M."/>
            <person name="Palculict T."/>
            <person name="Patil S."/>
            <person name="Pu L.-L."/>
            <person name="Saada N."/>
            <person name="Tang L."/>
            <person name="Weissenberger G."/>
            <person name="Zhu Y."/>
            <person name="Hemphill L."/>
            <person name="Shang Y."/>
            <person name="Youmans B."/>
            <person name="Ayvaz T."/>
            <person name="Ross M."/>
            <person name="Santibanez J."/>
            <person name="Aqrawi P."/>
            <person name="Gross S."/>
            <person name="Joshi V."/>
            <person name="Fowler G."/>
            <person name="Nazareth L."/>
            <person name="Reid J."/>
            <person name="Worley K."/>
            <person name="Petrosino J."/>
            <person name="Highlander S."/>
            <person name="Gibbs R."/>
        </authorList>
    </citation>
    <scope>NUCLEOTIDE SEQUENCE [LARGE SCALE GENOMIC DNA]</scope>
    <source>
        <strain evidence="13 14">ATCC 23330</strain>
    </source>
</reference>
<protein>
    <submittedName>
        <fullName evidence="13">Capsule polysaccharide export inner-membrane protein CtrB</fullName>
    </submittedName>
</protein>
<dbReference type="HOGENOM" id="CLU_027864_0_1_4"/>
<dbReference type="InterPro" id="IPR050445">
    <property type="entry name" value="Bact_polysacc_biosynth/exp"/>
</dbReference>
<accession>F5S7X1</accession>
<keyword evidence="7 12" id="KW-0812">Transmembrane</keyword>
<keyword evidence="14" id="KW-1185">Reference proteome</keyword>
<dbReference type="GO" id="GO:0005351">
    <property type="term" value="F:carbohydrate:proton symporter activity"/>
    <property type="evidence" value="ECO:0007669"/>
    <property type="project" value="InterPro"/>
</dbReference>
<comment type="caution">
    <text evidence="13">The sequence shown here is derived from an EMBL/GenBank/DDBJ whole genome shotgun (WGS) entry which is preliminary data.</text>
</comment>
<dbReference type="InterPro" id="IPR005705">
    <property type="entry name" value="BexC_CtrB_KpsE_VexD"/>
</dbReference>
<evidence type="ECO:0000256" key="3">
    <source>
        <dbReference type="ARBA" id="ARBA00022448"/>
    </source>
</evidence>
<keyword evidence="11 12" id="KW-0472">Membrane</keyword>
<keyword evidence="3" id="KW-0813">Transport</keyword>
<evidence type="ECO:0000256" key="9">
    <source>
        <dbReference type="ARBA" id="ARBA00022989"/>
    </source>
</evidence>
<keyword evidence="10" id="KW-0625">Polysaccharide transport</keyword>
<keyword evidence="5" id="KW-0997">Cell inner membrane</keyword>
<dbReference type="eggNOG" id="COG3524">
    <property type="taxonomic scope" value="Bacteria"/>
</dbReference>
<sequence length="400" mass="44637">MSLYNNVQAAFQLQRKQDMTSESNTENTEPKKPKFNLKKINFLFLGIVVVPTVLSAIYFGAIAADRYVSESSFVVRSANNQSNVSNLGALFQNVGISRSQDDIYTVQEYMRSRSALGELSKQIPVRSFYEKGGDIFSQFNGFGLEKLDSDEAFYQYYSRKVSIDFDAVSGISTLRVQSFDADNSYQINQALLQKGEDLINRINSRARQDTISFAEKAVRTAQDKVATSAEALRTFRTQNGVLDLKEQSSMQAALISKLQDELISIQTQLDQVRAVTPDNPQIDGLQTRERSLLGEISRQTKLMTGATGRSIANKAAEYQHLMLDNDLAEKQLTVAIGSLETAKAEAERQQLYLEVVSKPSKPDMAQLPSRLYNIIATLIISLMVYGICSLLSASIREHKN</sequence>
<keyword evidence="4" id="KW-1003">Cell membrane</keyword>
<evidence type="ECO:0000256" key="12">
    <source>
        <dbReference type="SAM" id="Phobius"/>
    </source>
</evidence>
<feature type="transmembrane region" description="Helical" evidence="12">
    <location>
        <begin position="371"/>
        <end position="393"/>
    </location>
</feature>
<evidence type="ECO:0000256" key="7">
    <source>
        <dbReference type="ARBA" id="ARBA00022692"/>
    </source>
</evidence>
<dbReference type="PANTHER" id="PTHR32309">
    <property type="entry name" value="TYROSINE-PROTEIN KINASE"/>
    <property type="match status" value="1"/>
</dbReference>
<dbReference type="GO" id="GO:0005886">
    <property type="term" value="C:plasma membrane"/>
    <property type="evidence" value="ECO:0007669"/>
    <property type="project" value="UniProtKB-SubCell"/>
</dbReference>
<dbReference type="GO" id="GO:0009276">
    <property type="term" value="C:Gram-negative-bacterium-type cell wall"/>
    <property type="evidence" value="ECO:0007669"/>
    <property type="project" value="InterPro"/>
</dbReference>
<gene>
    <name evidence="13" type="primary">ctrB</name>
    <name evidence="13" type="ORF">HMPREF0476_1304</name>
</gene>
<evidence type="ECO:0000313" key="14">
    <source>
        <dbReference type="Proteomes" id="UP000004207"/>
    </source>
</evidence>
<keyword evidence="8" id="KW-0972">Capsule biogenesis/degradation</keyword>
<comment type="similarity">
    <text evidence="2">Belongs to the BexC/CtrB/KpsE family.</text>
</comment>
<proteinExistence type="inferred from homology"/>
<name>F5S7X1_KINKI</name>
<evidence type="ECO:0000256" key="10">
    <source>
        <dbReference type="ARBA" id="ARBA00023047"/>
    </source>
</evidence>
<feature type="transmembrane region" description="Helical" evidence="12">
    <location>
        <begin position="40"/>
        <end position="61"/>
    </location>
</feature>
<evidence type="ECO:0000256" key="4">
    <source>
        <dbReference type="ARBA" id="ARBA00022475"/>
    </source>
</evidence>
<evidence type="ECO:0000256" key="11">
    <source>
        <dbReference type="ARBA" id="ARBA00023136"/>
    </source>
</evidence>
<dbReference type="AlphaFoldDB" id="F5S7X1"/>
<keyword evidence="9 12" id="KW-1133">Transmembrane helix</keyword>
<dbReference type="NCBIfam" id="TIGR01010">
    <property type="entry name" value="BexC_CtrB_KpsE"/>
    <property type="match status" value="1"/>
</dbReference>
<dbReference type="STRING" id="504.KKKWG1_0643"/>
<dbReference type="GO" id="GO:0004713">
    <property type="term" value="F:protein tyrosine kinase activity"/>
    <property type="evidence" value="ECO:0007669"/>
    <property type="project" value="TreeGrafter"/>
</dbReference>
<dbReference type="PANTHER" id="PTHR32309:SF13">
    <property type="entry name" value="FERRIC ENTEROBACTIN TRANSPORT PROTEIN FEPE"/>
    <property type="match status" value="1"/>
</dbReference>
<evidence type="ECO:0000256" key="5">
    <source>
        <dbReference type="ARBA" id="ARBA00022519"/>
    </source>
</evidence>
<comment type="subcellular location">
    <subcellularLocation>
        <location evidence="1">Cell inner membrane</location>
        <topology evidence="1">Multi-pass membrane protein</topology>
    </subcellularLocation>
</comment>
<dbReference type="GO" id="GO:0015774">
    <property type="term" value="P:polysaccharide transport"/>
    <property type="evidence" value="ECO:0007669"/>
    <property type="project" value="UniProtKB-KW"/>
</dbReference>
<evidence type="ECO:0000313" key="13">
    <source>
        <dbReference type="EMBL" id="EGK08613.1"/>
    </source>
</evidence>
<keyword evidence="6" id="KW-0762">Sugar transport</keyword>
<organism evidence="13 14">
    <name type="scientific">Kingella kingae ATCC 23330</name>
    <dbReference type="NCBI Taxonomy" id="887327"/>
    <lineage>
        <taxon>Bacteria</taxon>
        <taxon>Pseudomonadati</taxon>
        <taxon>Pseudomonadota</taxon>
        <taxon>Betaproteobacteria</taxon>
        <taxon>Neisseriales</taxon>
        <taxon>Neisseriaceae</taxon>
        <taxon>Kingella</taxon>
    </lineage>
</organism>
<evidence type="ECO:0000256" key="6">
    <source>
        <dbReference type="ARBA" id="ARBA00022597"/>
    </source>
</evidence>
<dbReference type="Proteomes" id="UP000004207">
    <property type="component" value="Unassembled WGS sequence"/>
</dbReference>
<evidence type="ECO:0000256" key="1">
    <source>
        <dbReference type="ARBA" id="ARBA00004429"/>
    </source>
</evidence>
<evidence type="ECO:0000256" key="8">
    <source>
        <dbReference type="ARBA" id="ARBA00022903"/>
    </source>
</evidence>
<evidence type="ECO:0000256" key="2">
    <source>
        <dbReference type="ARBA" id="ARBA00008436"/>
    </source>
</evidence>